<evidence type="ECO:0000259" key="3">
    <source>
        <dbReference type="Pfam" id="PF00144"/>
    </source>
</evidence>
<evidence type="ECO:0000313" key="5">
    <source>
        <dbReference type="Proteomes" id="UP001224890"/>
    </source>
</evidence>
<evidence type="ECO:0000313" key="4">
    <source>
        <dbReference type="EMBL" id="KAK1671363.1"/>
    </source>
</evidence>
<dbReference type="GO" id="GO:0016787">
    <property type="term" value="F:hydrolase activity"/>
    <property type="evidence" value="ECO:0007669"/>
    <property type="project" value="UniProtKB-KW"/>
</dbReference>
<protein>
    <submittedName>
        <fullName evidence="4">Beta-lactamase/transpeptidase-like protein</fullName>
    </submittedName>
</protein>
<dbReference type="InterPro" id="IPR001466">
    <property type="entry name" value="Beta-lactam-related"/>
</dbReference>
<dbReference type="PANTHER" id="PTHR43283">
    <property type="entry name" value="BETA-LACTAMASE-RELATED"/>
    <property type="match status" value="1"/>
</dbReference>
<dbReference type="InterPro" id="IPR050789">
    <property type="entry name" value="Diverse_Enzym_Activities"/>
</dbReference>
<gene>
    <name evidence="4" type="ORF">BDP55DRAFT_752771</name>
</gene>
<evidence type="ECO:0000256" key="1">
    <source>
        <dbReference type="ARBA" id="ARBA00009009"/>
    </source>
</evidence>
<evidence type="ECO:0000256" key="2">
    <source>
        <dbReference type="ARBA" id="ARBA00022801"/>
    </source>
</evidence>
<organism evidence="4 5">
    <name type="scientific">Colletotrichum godetiae</name>
    <dbReference type="NCBI Taxonomy" id="1209918"/>
    <lineage>
        <taxon>Eukaryota</taxon>
        <taxon>Fungi</taxon>
        <taxon>Dikarya</taxon>
        <taxon>Ascomycota</taxon>
        <taxon>Pezizomycotina</taxon>
        <taxon>Sordariomycetes</taxon>
        <taxon>Hypocreomycetidae</taxon>
        <taxon>Glomerellales</taxon>
        <taxon>Glomerellaceae</taxon>
        <taxon>Colletotrichum</taxon>
        <taxon>Colletotrichum acutatum species complex</taxon>
    </lineage>
</organism>
<dbReference type="AlphaFoldDB" id="A0AAJ0ERI1"/>
<comment type="caution">
    <text evidence="4">The sequence shown here is derived from an EMBL/GenBank/DDBJ whole genome shotgun (WGS) entry which is preliminary data.</text>
</comment>
<sequence>MVHLRERIVNVKNRSALFHQSFYIWDLVLSEMRPFEKLLRDSLQDDVFSSSVLFAKRLDVNTKTGSDIVSECLGGPSPAWPEQAPVDKQTVFTLASCSKLPTTVAVLQLVDKKLLTLDTDVSPMLPALGRQKVLAGWCPDGSPILNERRNPITLRHLLTHSAGTSYYFQNKSLRRLRSLQGRLPEILESTIEDRFDDPLLFEPGEGWEYGCGLDWAGKLVEQLTRMSLETYLRLHVWEPLGASSFTFWPHAEGRHHKVASLTERNENTGRLEVHPEILFLNQGVDTECFGGHGGYCSGGDYMQLLFSLFSNDRRVLQPDSVELMFQGNLSDPSRAALQKGFEGRKLTIGDFYRGELYDWGLGGMLIDGRRSEAQYPRGQKTLAWGGGTNQFWFIDRSNGVCGLIMSHVLPPQDPQIEEIIGAFQRHVYKTDRGQVFPSFL</sequence>
<keyword evidence="2" id="KW-0378">Hydrolase</keyword>
<proteinExistence type="inferred from homology"/>
<dbReference type="PANTHER" id="PTHR43283:SF17">
    <property type="entry name" value="(LOVD), PUTATIVE (AFU_ORTHOLOGUE AFUA_5G00920)-RELATED"/>
    <property type="match status" value="1"/>
</dbReference>
<dbReference type="Pfam" id="PF00144">
    <property type="entry name" value="Beta-lactamase"/>
    <property type="match status" value="1"/>
</dbReference>
<dbReference type="Proteomes" id="UP001224890">
    <property type="component" value="Unassembled WGS sequence"/>
</dbReference>
<comment type="similarity">
    <text evidence="1">Belongs to the class-A beta-lactamase family.</text>
</comment>
<dbReference type="SUPFAM" id="SSF56601">
    <property type="entry name" value="beta-lactamase/transpeptidase-like"/>
    <property type="match status" value="1"/>
</dbReference>
<reference evidence="4" key="1">
    <citation type="submission" date="2021-06" db="EMBL/GenBank/DDBJ databases">
        <title>Comparative genomics, transcriptomics and evolutionary studies reveal genomic signatures of adaptation to plant cell wall in hemibiotrophic fungi.</title>
        <authorList>
            <consortium name="DOE Joint Genome Institute"/>
            <person name="Baroncelli R."/>
            <person name="Diaz J.F."/>
            <person name="Benocci T."/>
            <person name="Peng M."/>
            <person name="Battaglia E."/>
            <person name="Haridas S."/>
            <person name="Andreopoulos W."/>
            <person name="Labutti K."/>
            <person name="Pangilinan J."/>
            <person name="Floch G.L."/>
            <person name="Makela M.R."/>
            <person name="Henrissat B."/>
            <person name="Grigoriev I.V."/>
            <person name="Crouch J.A."/>
            <person name="De Vries R.P."/>
            <person name="Sukno S.A."/>
            <person name="Thon M.R."/>
        </authorList>
    </citation>
    <scope>NUCLEOTIDE SEQUENCE</scope>
    <source>
        <strain evidence="4">CBS 193.32</strain>
    </source>
</reference>
<dbReference type="InterPro" id="IPR012338">
    <property type="entry name" value="Beta-lactam/transpept-like"/>
</dbReference>
<accession>A0AAJ0ERI1</accession>
<keyword evidence="5" id="KW-1185">Reference proteome</keyword>
<dbReference type="EMBL" id="JAHMHR010000047">
    <property type="protein sequence ID" value="KAK1671363.1"/>
    <property type="molecule type" value="Genomic_DNA"/>
</dbReference>
<feature type="domain" description="Beta-lactamase-related" evidence="3">
    <location>
        <begin position="83"/>
        <end position="414"/>
    </location>
</feature>
<dbReference type="GeneID" id="85465200"/>
<dbReference type="Gene3D" id="3.40.710.10">
    <property type="entry name" value="DD-peptidase/beta-lactamase superfamily"/>
    <property type="match status" value="1"/>
</dbReference>
<dbReference type="RefSeq" id="XP_060425366.1">
    <property type="nucleotide sequence ID" value="XM_060580674.1"/>
</dbReference>
<name>A0AAJ0ERI1_9PEZI</name>